<name>A0AAD8R5Y9_LOLMU</name>
<gene>
    <name evidence="3" type="ORF">QYE76_021027</name>
</gene>
<feature type="region of interest" description="Disordered" evidence="1">
    <location>
        <begin position="496"/>
        <end position="525"/>
    </location>
</feature>
<sequence>MADGRIVLRTDDTSSGSEGRATAAKEALKGKANQRAAESDPGVDDGVAEMMGRLKLTSKEAKKFVLNDDDESIFDVPKWALLGKVLAPNVLHVQTIKSVLTPTWGNLRGMKNAILKKFDPRVKPSDAVFDRLPLWVRIYLLPFPLMNSTRGAALAIMIGNVEKIKVDENGRAWGEFLCARIDFDILEPLMRWVTVESASLNKSIMYDVRYEKLPLFCFSCGLIGHSSLVCATPSSRDKEGKLPWDGERVLVQELRKKEHWSSSGHGSNSGQGSSNKPHGTERKGTEATSPVKPRKPRAKKVLQPTDDAGATKMKGQKRKTMYKAKVPPVLAIADVAANPVVDATASAWVPQQEGWVVINVDAALFKSTARMGVGVVIRDHIGAARAPAYQPTPPGLREACSRAVYAADAQAQYDVVVCRCRRHRAVYTVSPTRSRAGHVRRGEEADAGDHGGDVDRRSQLYTVHTSPGEAILCAALKVEGMGACGGERVGRRCNGRAAAHDRHAQQARQEKEEHAAGDGKASSGL</sequence>
<feature type="region of interest" description="Disordered" evidence="1">
    <location>
        <begin position="256"/>
        <end position="320"/>
    </location>
</feature>
<feature type="domain" description="Zinc knuckle CX2CX4HX4C" evidence="2">
    <location>
        <begin position="183"/>
        <end position="230"/>
    </location>
</feature>
<accession>A0AAD8R5Y9</accession>
<dbReference type="PANTHER" id="PTHR31286:SF166">
    <property type="entry name" value="OS01G0177800 PROTEIN"/>
    <property type="match status" value="1"/>
</dbReference>
<reference evidence="3" key="1">
    <citation type="submission" date="2023-07" db="EMBL/GenBank/DDBJ databases">
        <title>A chromosome-level genome assembly of Lolium multiflorum.</title>
        <authorList>
            <person name="Chen Y."/>
            <person name="Copetti D."/>
            <person name="Kolliker R."/>
            <person name="Studer B."/>
        </authorList>
    </citation>
    <scope>NUCLEOTIDE SEQUENCE</scope>
    <source>
        <strain evidence="3">02402/16</strain>
        <tissue evidence="3">Leaf</tissue>
    </source>
</reference>
<dbReference type="EMBL" id="JAUUTY010000006">
    <property type="protein sequence ID" value="KAK1615510.1"/>
    <property type="molecule type" value="Genomic_DNA"/>
</dbReference>
<feature type="compositionally biased region" description="Low complexity" evidence="1">
    <location>
        <begin position="261"/>
        <end position="274"/>
    </location>
</feature>
<feature type="compositionally biased region" description="Basic and acidic residues" evidence="1">
    <location>
        <begin position="440"/>
        <end position="455"/>
    </location>
</feature>
<evidence type="ECO:0000313" key="3">
    <source>
        <dbReference type="EMBL" id="KAK1615510.1"/>
    </source>
</evidence>
<comment type="caution">
    <text evidence="3">The sequence shown here is derived from an EMBL/GenBank/DDBJ whole genome shotgun (WGS) entry which is preliminary data.</text>
</comment>
<proteinExistence type="predicted"/>
<dbReference type="Proteomes" id="UP001231189">
    <property type="component" value="Unassembled WGS sequence"/>
</dbReference>
<dbReference type="InterPro" id="IPR025836">
    <property type="entry name" value="Zn_knuckle_CX2CX4HX4C"/>
</dbReference>
<keyword evidence="4" id="KW-1185">Reference proteome</keyword>
<feature type="region of interest" description="Disordered" evidence="1">
    <location>
        <begin position="1"/>
        <end position="45"/>
    </location>
</feature>
<dbReference type="PANTHER" id="PTHR31286">
    <property type="entry name" value="GLYCINE-RICH CELL WALL STRUCTURAL PROTEIN 1.8-LIKE"/>
    <property type="match status" value="1"/>
</dbReference>
<feature type="region of interest" description="Disordered" evidence="1">
    <location>
        <begin position="432"/>
        <end position="455"/>
    </location>
</feature>
<organism evidence="3 4">
    <name type="scientific">Lolium multiflorum</name>
    <name type="common">Italian ryegrass</name>
    <name type="synonym">Lolium perenne subsp. multiflorum</name>
    <dbReference type="NCBI Taxonomy" id="4521"/>
    <lineage>
        <taxon>Eukaryota</taxon>
        <taxon>Viridiplantae</taxon>
        <taxon>Streptophyta</taxon>
        <taxon>Embryophyta</taxon>
        <taxon>Tracheophyta</taxon>
        <taxon>Spermatophyta</taxon>
        <taxon>Magnoliopsida</taxon>
        <taxon>Liliopsida</taxon>
        <taxon>Poales</taxon>
        <taxon>Poaceae</taxon>
        <taxon>BOP clade</taxon>
        <taxon>Pooideae</taxon>
        <taxon>Poodae</taxon>
        <taxon>Poeae</taxon>
        <taxon>Poeae Chloroplast Group 2 (Poeae type)</taxon>
        <taxon>Loliodinae</taxon>
        <taxon>Loliinae</taxon>
        <taxon>Lolium</taxon>
    </lineage>
</organism>
<protein>
    <recommendedName>
        <fullName evidence="2">Zinc knuckle CX2CX4HX4C domain-containing protein</fullName>
    </recommendedName>
</protein>
<dbReference type="InterPro" id="IPR040256">
    <property type="entry name" value="At4g02000-like"/>
</dbReference>
<evidence type="ECO:0000256" key="1">
    <source>
        <dbReference type="SAM" id="MobiDB-lite"/>
    </source>
</evidence>
<evidence type="ECO:0000259" key="2">
    <source>
        <dbReference type="Pfam" id="PF14392"/>
    </source>
</evidence>
<dbReference type="AlphaFoldDB" id="A0AAD8R5Y9"/>
<dbReference type="Pfam" id="PF14392">
    <property type="entry name" value="zf-CCHC_4"/>
    <property type="match status" value="1"/>
</dbReference>
<evidence type="ECO:0000313" key="4">
    <source>
        <dbReference type="Proteomes" id="UP001231189"/>
    </source>
</evidence>
<feature type="compositionally biased region" description="Basic and acidic residues" evidence="1">
    <location>
        <begin position="498"/>
        <end position="517"/>
    </location>
</feature>
<feature type="compositionally biased region" description="Basic and acidic residues" evidence="1">
    <location>
        <begin position="1"/>
        <end position="12"/>
    </location>
</feature>